<feature type="domain" description="DUF5301" evidence="2">
    <location>
        <begin position="23"/>
        <end position="122"/>
    </location>
</feature>
<dbReference type="PROSITE" id="PS51257">
    <property type="entry name" value="PROKAR_LIPOPROTEIN"/>
    <property type="match status" value="1"/>
</dbReference>
<dbReference type="GeneID" id="61927959"/>
<protein>
    <submittedName>
        <fullName evidence="3">DUF5301 domain-containing protein</fullName>
    </submittedName>
</protein>
<feature type="signal peptide" evidence="1">
    <location>
        <begin position="1"/>
        <end position="21"/>
    </location>
</feature>
<evidence type="ECO:0000259" key="2">
    <source>
        <dbReference type="Pfam" id="PF17225"/>
    </source>
</evidence>
<organism evidence="3 4">
    <name type="scientific">Clostridium innocuum</name>
    <dbReference type="NCBI Taxonomy" id="1522"/>
    <lineage>
        <taxon>Bacteria</taxon>
        <taxon>Bacillati</taxon>
        <taxon>Bacillota</taxon>
        <taxon>Clostridia</taxon>
        <taxon>Eubacteriales</taxon>
        <taxon>Clostridiaceae</taxon>
        <taxon>Clostridium</taxon>
    </lineage>
</organism>
<dbReference type="RefSeq" id="WP_002606077.1">
    <property type="nucleotide sequence ID" value="NZ_BAAACC010000023.1"/>
</dbReference>
<accession>A0AAP9SG45</accession>
<evidence type="ECO:0000313" key="3">
    <source>
        <dbReference type="EMBL" id="QJA04634.1"/>
    </source>
</evidence>
<dbReference type="Pfam" id="PF17225">
    <property type="entry name" value="DUF5301"/>
    <property type="match status" value="1"/>
</dbReference>
<dbReference type="InterPro" id="IPR033782">
    <property type="entry name" value="DUF5301"/>
</dbReference>
<dbReference type="Gene3D" id="2.60.40.4250">
    <property type="match status" value="1"/>
</dbReference>
<gene>
    <name evidence="3" type="ORF">G4D54_20440</name>
</gene>
<name>A0AAP9SG45_CLOIN</name>
<evidence type="ECO:0000313" key="4">
    <source>
        <dbReference type="Proteomes" id="UP000503330"/>
    </source>
</evidence>
<dbReference type="EMBL" id="CP048838">
    <property type="protein sequence ID" value="QJA04634.1"/>
    <property type="molecule type" value="Genomic_DNA"/>
</dbReference>
<reference evidence="3 4" key="1">
    <citation type="submission" date="2020-02" db="EMBL/GenBank/DDBJ databases">
        <authorList>
            <person name="Kociolek L.K."/>
            <person name="Ozer E.A."/>
        </authorList>
    </citation>
    <scope>NUCLEOTIDE SEQUENCE [LARGE SCALE GENOMIC DNA]</scope>
    <source>
        <strain evidence="3 4">ATCC 14501</strain>
    </source>
</reference>
<keyword evidence="1" id="KW-0732">Signal</keyword>
<sequence length="137" mass="15663">MRKYVGMVLALICIVTLTACGSDKKITLPELEKITEIEIIKNTSERGKKVTGKEEISKIISELKDNSESTKKESVSDEPTNTEDYICIKFYHDNADDSPSIVYLYKDKDDSFIEQPYSGIWKLKNEIFDNISENLIE</sequence>
<dbReference type="Proteomes" id="UP000503330">
    <property type="component" value="Chromosome"/>
</dbReference>
<dbReference type="AlphaFoldDB" id="A0AAP9SG45"/>
<evidence type="ECO:0000256" key="1">
    <source>
        <dbReference type="SAM" id="SignalP"/>
    </source>
</evidence>
<proteinExistence type="predicted"/>
<feature type="chain" id="PRO_5043011286" evidence="1">
    <location>
        <begin position="22"/>
        <end position="137"/>
    </location>
</feature>